<dbReference type="OrthoDB" id="9805269at2"/>
<dbReference type="Gene3D" id="1.20.5.1300">
    <property type="match status" value="1"/>
</dbReference>
<evidence type="ECO:0000256" key="8">
    <source>
        <dbReference type="PIRSR" id="PIRSR000099-2"/>
    </source>
</evidence>
<dbReference type="GO" id="GO:0004399">
    <property type="term" value="F:histidinol dehydrogenase activity"/>
    <property type="evidence" value="ECO:0007669"/>
    <property type="project" value="UniProtKB-UniRule"/>
</dbReference>
<evidence type="ECO:0000256" key="6">
    <source>
        <dbReference type="PIRNR" id="PIRNR000099"/>
    </source>
</evidence>
<evidence type="ECO:0000256" key="3">
    <source>
        <dbReference type="ARBA" id="ARBA00022833"/>
    </source>
</evidence>
<evidence type="ECO:0000256" key="12">
    <source>
        <dbReference type="SAM" id="Coils"/>
    </source>
</evidence>
<feature type="active site" description="Proton acceptor" evidence="5 7">
    <location>
        <position position="312"/>
    </location>
</feature>
<keyword evidence="14" id="KW-1185">Reference proteome</keyword>
<accession>A0A2T0W7X4</accession>
<evidence type="ECO:0000256" key="4">
    <source>
        <dbReference type="ARBA" id="ARBA00023002"/>
    </source>
</evidence>
<feature type="binding site" evidence="5 8">
    <location>
        <position position="114"/>
    </location>
    <ligand>
        <name>NAD(+)</name>
        <dbReference type="ChEBI" id="CHEBI:57540"/>
    </ligand>
</feature>
<dbReference type="GO" id="GO:0051287">
    <property type="term" value="F:NAD binding"/>
    <property type="evidence" value="ECO:0007669"/>
    <property type="project" value="InterPro"/>
</dbReference>
<dbReference type="RefSeq" id="WP_106192492.1">
    <property type="nucleotide sequence ID" value="NZ_PVTO01000008.1"/>
</dbReference>
<evidence type="ECO:0000256" key="2">
    <source>
        <dbReference type="ARBA" id="ARBA00022723"/>
    </source>
</evidence>
<feature type="binding site" evidence="5 10">
    <location>
        <position position="404"/>
    </location>
    <ligand>
        <name>Zn(2+)</name>
        <dbReference type="ChEBI" id="CHEBI:29105"/>
    </ligand>
</feature>
<feature type="binding site" evidence="5 10">
    <location>
        <position position="246"/>
    </location>
    <ligand>
        <name>Zn(2+)</name>
        <dbReference type="ChEBI" id="CHEBI:29105"/>
    </ligand>
</feature>
<dbReference type="Pfam" id="PF00815">
    <property type="entry name" value="Histidinol_dh"/>
    <property type="match status" value="1"/>
</dbReference>
<dbReference type="AlphaFoldDB" id="A0A2T0W7X4"/>
<feature type="binding site" evidence="5 8">
    <location>
        <position position="175"/>
    </location>
    <ligand>
        <name>NAD(+)</name>
        <dbReference type="ChEBI" id="CHEBI:57540"/>
    </ligand>
</feature>
<evidence type="ECO:0000313" key="14">
    <source>
        <dbReference type="Proteomes" id="UP000238205"/>
    </source>
</evidence>
<reference evidence="13 14" key="1">
    <citation type="submission" date="2018-03" db="EMBL/GenBank/DDBJ databases">
        <title>Genomic Encyclopedia of Archaeal and Bacterial Type Strains, Phase II (KMG-II): from individual species to whole genera.</title>
        <authorList>
            <person name="Goeker M."/>
        </authorList>
    </citation>
    <scope>NUCLEOTIDE SEQUENCE [LARGE SCALE GENOMIC DNA]</scope>
    <source>
        <strain evidence="13 14">DSM 13175</strain>
    </source>
</reference>
<keyword evidence="12" id="KW-0175">Coiled coil</keyword>
<dbReference type="SUPFAM" id="SSF53720">
    <property type="entry name" value="ALDH-like"/>
    <property type="match status" value="1"/>
</dbReference>
<dbReference type="FunFam" id="3.40.50.1980:FF:000026">
    <property type="entry name" value="Histidinol dehydrogenase"/>
    <property type="match status" value="1"/>
</dbReference>
<feature type="binding site" evidence="5 10">
    <location>
        <position position="345"/>
    </location>
    <ligand>
        <name>Zn(2+)</name>
        <dbReference type="ChEBI" id="CHEBI:29105"/>
    </ligand>
</feature>
<gene>
    <name evidence="5" type="primary">hisD</name>
    <name evidence="13" type="ORF">CLV38_10825</name>
</gene>
<proteinExistence type="inferred from homology"/>
<feature type="coiled-coil region" evidence="12">
    <location>
        <begin position="52"/>
        <end position="90"/>
    </location>
</feature>
<feature type="binding site" evidence="5 8">
    <location>
        <position position="198"/>
    </location>
    <ligand>
        <name>NAD(+)</name>
        <dbReference type="ChEBI" id="CHEBI:57540"/>
    </ligand>
</feature>
<dbReference type="GO" id="GO:0000105">
    <property type="term" value="P:L-histidine biosynthetic process"/>
    <property type="evidence" value="ECO:0007669"/>
    <property type="project" value="UniProtKB-UniRule"/>
</dbReference>
<name>A0A2T0W7X4_9LACT</name>
<dbReference type="InterPro" id="IPR012131">
    <property type="entry name" value="Hstdl_DH"/>
</dbReference>
<feature type="binding site" evidence="5 9">
    <location>
        <position position="404"/>
    </location>
    <ligand>
        <name>substrate</name>
    </ligand>
</feature>
<dbReference type="NCBIfam" id="TIGR00069">
    <property type="entry name" value="hisD"/>
    <property type="match status" value="1"/>
</dbReference>
<evidence type="ECO:0000256" key="7">
    <source>
        <dbReference type="PIRSR" id="PIRSR000099-1"/>
    </source>
</evidence>
<comment type="pathway">
    <text evidence="5">Amino-acid biosynthesis; L-histidine biosynthesis; L-histidine from 5-phospho-alpha-D-ribose 1-diphosphate: step 9/9.</text>
</comment>
<feature type="binding site" evidence="5 9">
    <location>
        <position position="243"/>
    </location>
    <ligand>
        <name>substrate</name>
    </ligand>
</feature>
<feature type="binding site" evidence="5 9">
    <location>
        <position position="399"/>
    </location>
    <ligand>
        <name>substrate</name>
    </ligand>
</feature>
<dbReference type="PRINTS" id="PR00083">
    <property type="entry name" value="HOLDHDRGNASE"/>
</dbReference>
<dbReference type="GO" id="GO:0008270">
    <property type="term" value="F:zinc ion binding"/>
    <property type="evidence" value="ECO:0007669"/>
    <property type="project" value="UniProtKB-UniRule"/>
</dbReference>
<dbReference type="Proteomes" id="UP000238205">
    <property type="component" value="Unassembled WGS sequence"/>
</dbReference>
<comment type="similarity">
    <text evidence="1 5 6 11">Belongs to the histidinol dehydrogenase family.</text>
</comment>
<organism evidence="13 14">
    <name type="scientific">Alkalibacterium olivapovliticus</name>
    <dbReference type="NCBI Taxonomy" id="99907"/>
    <lineage>
        <taxon>Bacteria</taxon>
        <taxon>Bacillati</taxon>
        <taxon>Bacillota</taxon>
        <taxon>Bacilli</taxon>
        <taxon>Lactobacillales</taxon>
        <taxon>Carnobacteriaceae</taxon>
        <taxon>Alkalibacterium</taxon>
    </lineage>
</organism>
<evidence type="ECO:0000313" key="13">
    <source>
        <dbReference type="EMBL" id="PRY82817.1"/>
    </source>
</evidence>
<dbReference type="UniPathway" id="UPA00031">
    <property type="reaction ID" value="UER00014"/>
</dbReference>
<evidence type="ECO:0000256" key="9">
    <source>
        <dbReference type="PIRSR" id="PIRSR000099-3"/>
    </source>
</evidence>
<keyword evidence="3 5" id="KW-0862">Zinc</keyword>
<evidence type="ECO:0000256" key="1">
    <source>
        <dbReference type="ARBA" id="ARBA00010178"/>
    </source>
</evidence>
<comment type="caution">
    <text evidence="13">The sequence shown here is derived from an EMBL/GenBank/DDBJ whole genome shotgun (WGS) entry which is preliminary data.</text>
</comment>
<dbReference type="PIRSF" id="PIRSF000099">
    <property type="entry name" value="Histidinol_dh"/>
    <property type="match status" value="1"/>
</dbReference>
<dbReference type="InterPro" id="IPR016161">
    <property type="entry name" value="Ald_DH/histidinol_DH"/>
</dbReference>
<comment type="cofactor">
    <cofactor evidence="5 10">
        <name>Zn(2+)</name>
        <dbReference type="ChEBI" id="CHEBI:29105"/>
    </cofactor>
    <text evidence="5 10">Binds 1 zinc ion per subunit.</text>
</comment>
<dbReference type="CDD" id="cd06572">
    <property type="entry name" value="Histidinol_dh"/>
    <property type="match status" value="1"/>
</dbReference>
<keyword evidence="5" id="KW-0028">Amino-acid biosynthesis</keyword>
<protein>
    <recommendedName>
        <fullName evidence="5">Histidinol dehydrogenase</fullName>
        <shortName evidence="5">HDH</shortName>
        <ecNumber evidence="5">1.1.1.23</ecNumber>
    </recommendedName>
</protein>
<evidence type="ECO:0000256" key="10">
    <source>
        <dbReference type="PIRSR" id="PIRSR000099-4"/>
    </source>
</evidence>
<feature type="binding site" evidence="5 9">
    <location>
        <position position="312"/>
    </location>
    <ligand>
        <name>substrate</name>
    </ligand>
</feature>
<comment type="catalytic activity">
    <reaction evidence="5">
        <text>L-histidinol + 2 NAD(+) + H2O = L-histidine + 2 NADH + 3 H(+)</text>
        <dbReference type="Rhea" id="RHEA:20641"/>
        <dbReference type="ChEBI" id="CHEBI:15377"/>
        <dbReference type="ChEBI" id="CHEBI:15378"/>
        <dbReference type="ChEBI" id="CHEBI:57540"/>
        <dbReference type="ChEBI" id="CHEBI:57595"/>
        <dbReference type="ChEBI" id="CHEBI:57699"/>
        <dbReference type="ChEBI" id="CHEBI:57945"/>
        <dbReference type="EC" id="1.1.1.23"/>
    </reaction>
</comment>
<feature type="binding site" evidence="5 10">
    <location>
        <position position="243"/>
    </location>
    <ligand>
        <name>Zn(2+)</name>
        <dbReference type="ChEBI" id="CHEBI:29105"/>
    </ligand>
</feature>
<keyword evidence="5 8" id="KW-0520">NAD</keyword>
<dbReference type="InterPro" id="IPR022695">
    <property type="entry name" value="Histidinol_DH_monofunct"/>
</dbReference>
<sequence length="416" mass="45292">MYTTQSFKTKFETINSVDWTKTTAVMEIVQAVQKDKDRALRHYSEQFDHVELNELEINQSVIESAAENLNKDLLEAMKAAHENIKNYQQSIKLSDSQGEELFQKVHPLNRVGIYVPGGTAPLLSTVLMTAVLAKVAGVKEIIVTTPPQENGVHPAILAACHIAGVDHVYQVGGAQAIAALAYGTETIPKVDKIVGPGNQYVALAKKLVYGDVGIDSIAGPSEIVIAVDESTNAKWAAFDILAQAEHDVEARTFLVSSNESKLQEIYGAVQKELKKQPRSAIIQESLANHHYNILTKSTDETIDVINLIAGEHVSIQTKDANDYIERITTAGALFIGGFSPEAIGDYVAGPSHVLPTGGTARFSNGLTVNDFLRTNSVISLKKETFMQMAPSGMRMAKEEALSAHYDSLASRWEDSK</sequence>
<feature type="binding site" evidence="5 9">
    <location>
        <position position="246"/>
    </location>
    <ligand>
        <name>substrate</name>
    </ligand>
</feature>
<dbReference type="FunFam" id="3.40.50.1980:FF:000001">
    <property type="entry name" value="Histidinol dehydrogenase"/>
    <property type="match status" value="1"/>
</dbReference>
<dbReference type="PANTHER" id="PTHR21256:SF2">
    <property type="entry name" value="HISTIDINE BIOSYNTHESIS TRIFUNCTIONAL PROTEIN"/>
    <property type="match status" value="1"/>
</dbReference>
<dbReference type="GO" id="GO:0005829">
    <property type="term" value="C:cytosol"/>
    <property type="evidence" value="ECO:0007669"/>
    <property type="project" value="TreeGrafter"/>
</dbReference>
<dbReference type="EC" id="1.1.1.23" evidence="5"/>
<evidence type="ECO:0000256" key="5">
    <source>
        <dbReference type="HAMAP-Rule" id="MF_01024"/>
    </source>
</evidence>
<feature type="binding site" evidence="5 9">
    <location>
        <position position="345"/>
    </location>
    <ligand>
        <name>substrate</name>
    </ligand>
</feature>
<keyword evidence="5" id="KW-0368">Histidine biosynthesis</keyword>
<keyword evidence="4 5" id="KW-0560">Oxidoreductase</keyword>
<comment type="function">
    <text evidence="5">Catalyzes the sequential NAD-dependent oxidations of L-histidinol to L-histidinaldehyde and then to L-histidine.</text>
</comment>
<keyword evidence="2 5" id="KW-0479">Metal-binding</keyword>
<feature type="active site" description="Proton acceptor" evidence="5 7">
    <location>
        <position position="311"/>
    </location>
</feature>
<feature type="binding site" evidence="5 9">
    <location>
        <position position="221"/>
    </location>
    <ligand>
        <name>substrate</name>
    </ligand>
</feature>
<dbReference type="EMBL" id="PVTO01000008">
    <property type="protein sequence ID" value="PRY82817.1"/>
    <property type="molecule type" value="Genomic_DNA"/>
</dbReference>
<dbReference type="PANTHER" id="PTHR21256">
    <property type="entry name" value="HISTIDINOL DEHYDROGENASE HDH"/>
    <property type="match status" value="1"/>
</dbReference>
<dbReference type="HAMAP" id="MF_01024">
    <property type="entry name" value="HisD"/>
    <property type="match status" value="1"/>
</dbReference>
<evidence type="ECO:0000256" key="11">
    <source>
        <dbReference type="RuleBase" id="RU004175"/>
    </source>
</evidence>
<dbReference type="Gene3D" id="3.40.50.1980">
    <property type="entry name" value="Nitrogenase molybdenum iron protein domain"/>
    <property type="match status" value="2"/>
</dbReference>